<dbReference type="OrthoDB" id="9796817at2"/>
<keyword evidence="2" id="KW-0813">Transport</keyword>
<accession>A0A2Z2KDT7</accession>
<dbReference type="AlphaFoldDB" id="A0A2Z2KDT7"/>
<dbReference type="InterPro" id="IPR000914">
    <property type="entry name" value="SBP_5_dom"/>
</dbReference>
<name>A0A2Z2KDT7_9BACL</name>
<evidence type="ECO:0000256" key="1">
    <source>
        <dbReference type="ARBA" id="ARBA00005695"/>
    </source>
</evidence>
<dbReference type="SUPFAM" id="SSF53850">
    <property type="entry name" value="Periplasmic binding protein-like II"/>
    <property type="match status" value="1"/>
</dbReference>
<dbReference type="PROSITE" id="PS51257">
    <property type="entry name" value="PROKAR_LIPOPROTEIN"/>
    <property type="match status" value="1"/>
</dbReference>
<evidence type="ECO:0000256" key="4">
    <source>
        <dbReference type="SAM" id="SignalP"/>
    </source>
</evidence>
<evidence type="ECO:0000256" key="3">
    <source>
        <dbReference type="ARBA" id="ARBA00022729"/>
    </source>
</evidence>
<dbReference type="Pfam" id="PF00496">
    <property type="entry name" value="SBP_bac_5"/>
    <property type="match status" value="1"/>
</dbReference>
<organism evidence="6 7">
    <name type="scientific">Paenibacillus donghaensis</name>
    <dbReference type="NCBI Taxonomy" id="414771"/>
    <lineage>
        <taxon>Bacteria</taxon>
        <taxon>Bacillati</taxon>
        <taxon>Bacillota</taxon>
        <taxon>Bacilli</taxon>
        <taxon>Bacillales</taxon>
        <taxon>Paenibacillaceae</taxon>
        <taxon>Paenibacillus</taxon>
    </lineage>
</organism>
<keyword evidence="3 4" id="KW-0732">Signal</keyword>
<dbReference type="InterPro" id="IPR030678">
    <property type="entry name" value="Peptide/Ni-bd"/>
</dbReference>
<dbReference type="KEGG" id="pdh:B9T62_10645"/>
<dbReference type="Gene3D" id="3.40.190.10">
    <property type="entry name" value="Periplasmic binding protein-like II"/>
    <property type="match status" value="1"/>
</dbReference>
<evidence type="ECO:0000256" key="2">
    <source>
        <dbReference type="ARBA" id="ARBA00022448"/>
    </source>
</evidence>
<reference evidence="6 7" key="1">
    <citation type="submission" date="2017-06" db="EMBL/GenBank/DDBJ databases">
        <title>Complete genome sequence of Paenibacillus donghaensis KCTC 13049T isolated from East Sea sediment, South Korea.</title>
        <authorList>
            <person name="Jung B.K."/>
            <person name="Hong S.-J."/>
            <person name="Shin J.-H."/>
        </authorList>
    </citation>
    <scope>NUCLEOTIDE SEQUENCE [LARGE SCALE GENOMIC DNA]</scope>
    <source>
        <strain evidence="6 7">KCTC 13049</strain>
    </source>
</reference>
<proteinExistence type="inferred from homology"/>
<sequence length="511" mass="56199">MNKTKLLTILMALTILIAGCSTTSGGSSNSAAEGPLEITIARAFDITGLDPGFLTENAQVVDNIFDTLVKRDENEKLVPGLAESWSKVDDTTWEFKLRQGVKFTNDETFNAEAVKYSIDRVLNPDNNAPTASYISTLQEVKVIDEYTVHVITKKPDPLVPTRFNRYPTEILPPKYTEEAGQEQFAQKPVGTGPYQFVSWEKGSSVELEANPNYWGGEPEVKKVTFRSIPEASTRVSALLNNEVDIITAVSPEDREKVTSSTTAKLSTVERAGNTVYVGLKTEEEPFNNPKVRQALNYAIDVKSIVENVLQGAAVETNSLIGPKDFGYAGEFDAYEYDPEKAKALLTEAGYPNGFSSKLDTVGWYIKNTDVAQVIAEQLKAVGINITVNNVESSVYRTLVPSGKQSGMYVLGWSSTNTLDADAAIYAILRSGESYSTYANPDVDAKLDEARSTTDEARRTALYKEIQEKVLQEAPRIFLYQENQYYGIASDLNWNGRVDGSIPVSTITAANQ</sequence>
<feature type="domain" description="Solute-binding protein family 5" evidence="5">
    <location>
        <begin position="76"/>
        <end position="433"/>
    </location>
</feature>
<dbReference type="InterPro" id="IPR039424">
    <property type="entry name" value="SBP_5"/>
</dbReference>
<dbReference type="GO" id="GO:0015833">
    <property type="term" value="P:peptide transport"/>
    <property type="evidence" value="ECO:0007669"/>
    <property type="project" value="TreeGrafter"/>
</dbReference>
<evidence type="ECO:0000259" key="5">
    <source>
        <dbReference type="Pfam" id="PF00496"/>
    </source>
</evidence>
<dbReference type="Gene3D" id="3.90.76.10">
    <property type="entry name" value="Dipeptide-binding Protein, Domain 1"/>
    <property type="match status" value="1"/>
</dbReference>
<dbReference type="GO" id="GO:0042597">
    <property type="term" value="C:periplasmic space"/>
    <property type="evidence" value="ECO:0007669"/>
    <property type="project" value="UniProtKB-ARBA"/>
</dbReference>
<dbReference type="GO" id="GO:0043190">
    <property type="term" value="C:ATP-binding cassette (ABC) transporter complex"/>
    <property type="evidence" value="ECO:0007669"/>
    <property type="project" value="InterPro"/>
</dbReference>
<dbReference type="PANTHER" id="PTHR30290:SF9">
    <property type="entry name" value="OLIGOPEPTIDE-BINDING PROTEIN APPA"/>
    <property type="match status" value="1"/>
</dbReference>
<dbReference type="Proteomes" id="UP000249890">
    <property type="component" value="Chromosome"/>
</dbReference>
<protein>
    <submittedName>
        <fullName evidence="6">ABC transporter substrate-binding protein</fullName>
    </submittedName>
</protein>
<dbReference type="PIRSF" id="PIRSF002741">
    <property type="entry name" value="MppA"/>
    <property type="match status" value="1"/>
</dbReference>
<dbReference type="RefSeq" id="WP_087915216.1">
    <property type="nucleotide sequence ID" value="NZ_CP021780.1"/>
</dbReference>
<keyword evidence="7" id="KW-1185">Reference proteome</keyword>
<feature type="chain" id="PRO_5039165263" evidence="4">
    <location>
        <begin position="24"/>
        <end position="511"/>
    </location>
</feature>
<dbReference type="CDD" id="cd08498">
    <property type="entry name" value="PBP2_NikA_DppA_OppA_like_2"/>
    <property type="match status" value="1"/>
</dbReference>
<dbReference type="Gene3D" id="3.10.105.10">
    <property type="entry name" value="Dipeptide-binding Protein, Domain 3"/>
    <property type="match status" value="1"/>
</dbReference>
<dbReference type="EMBL" id="CP021780">
    <property type="protein sequence ID" value="ASA21203.1"/>
    <property type="molecule type" value="Genomic_DNA"/>
</dbReference>
<feature type="signal peptide" evidence="4">
    <location>
        <begin position="1"/>
        <end position="23"/>
    </location>
</feature>
<evidence type="ECO:0000313" key="6">
    <source>
        <dbReference type="EMBL" id="ASA21203.1"/>
    </source>
</evidence>
<dbReference type="GO" id="GO:1904680">
    <property type="term" value="F:peptide transmembrane transporter activity"/>
    <property type="evidence" value="ECO:0007669"/>
    <property type="project" value="TreeGrafter"/>
</dbReference>
<evidence type="ECO:0000313" key="7">
    <source>
        <dbReference type="Proteomes" id="UP000249890"/>
    </source>
</evidence>
<gene>
    <name evidence="6" type="ORF">B9T62_10645</name>
</gene>
<dbReference type="PANTHER" id="PTHR30290">
    <property type="entry name" value="PERIPLASMIC BINDING COMPONENT OF ABC TRANSPORTER"/>
    <property type="match status" value="1"/>
</dbReference>
<comment type="similarity">
    <text evidence="1">Belongs to the bacterial solute-binding protein 5 family.</text>
</comment>